<dbReference type="Pfam" id="PF01398">
    <property type="entry name" value="JAB"/>
    <property type="match status" value="1"/>
</dbReference>
<reference evidence="9 10" key="1">
    <citation type="journal article" date="2022" name="Front. Cell. Infect. Microbiol.">
        <title>The Genomes of Two Strains of Taenia crassiceps the Animal Model for the Study of Human Cysticercosis.</title>
        <authorList>
            <person name="Bobes R.J."/>
            <person name="Estrada K."/>
            <person name="Rios-Valencia D.G."/>
            <person name="Calderon-Gallegos A."/>
            <person name="de la Torre P."/>
            <person name="Carrero J.C."/>
            <person name="Sanchez-Flores A."/>
            <person name="Laclette J.P."/>
        </authorList>
    </citation>
    <scope>NUCLEOTIDE SEQUENCE [LARGE SCALE GENOMIC DNA]</scope>
    <source>
        <strain evidence="9">WFUcys</strain>
    </source>
</reference>
<dbReference type="InterPro" id="IPR019581">
    <property type="entry name" value="Prp8_U5-snRNA-bd"/>
</dbReference>
<evidence type="ECO:0000256" key="7">
    <source>
        <dbReference type="SAM" id="MobiDB-lite"/>
    </source>
</evidence>
<dbReference type="InterPro" id="IPR000555">
    <property type="entry name" value="JAMM/MPN+_dom"/>
</dbReference>
<organism evidence="9 10">
    <name type="scientific">Taenia crassiceps</name>
    <dbReference type="NCBI Taxonomy" id="6207"/>
    <lineage>
        <taxon>Eukaryota</taxon>
        <taxon>Metazoa</taxon>
        <taxon>Spiralia</taxon>
        <taxon>Lophotrochozoa</taxon>
        <taxon>Platyhelminthes</taxon>
        <taxon>Cestoda</taxon>
        <taxon>Eucestoda</taxon>
        <taxon>Cyclophyllidea</taxon>
        <taxon>Taeniidae</taxon>
        <taxon>Taenia</taxon>
    </lineage>
</organism>
<protein>
    <submittedName>
        <fullName evidence="9">Pre-mRNA-processing-splicing factor 8</fullName>
    </submittedName>
</protein>
<keyword evidence="4" id="KW-0694">RNA-binding</keyword>
<dbReference type="Gene3D" id="3.30.43.40">
    <property type="entry name" value="Pre-mRNA-processing-splicing factor 8, U5-snRNA-binding domain"/>
    <property type="match status" value="1"/>
</dbReference>
<evidence type="ECO:0000313" key="10">
    <source>
        <dbReference type="Proteomes" id="UP001651158"/>
    </source>
</evidence>
<evidence type="ECO:0000256" key="6">
    <source>
        <dbReference type="ARBA" id="ARBA00023242"/>
    </source>
</evidence>
<dbReference type="PANTHER" id="PTHR11140">
    <property type="entry name" value="PRE-MRNA SPLICING FACTOR PRP8"/>
    <property type="match status" value="1"/>
</dbReference>
<feature type="domain" description="MPN" evidence="8">
    <location>
        <begin position="2072"/>
        <end position="2200"/>
    </location>
</feature>
<dbReference type="SMART" id="SM00232">
    <property type="entry name" value="JAB_MPN"/>
    <property type="match status" value="1"/>
</dbReference>
<dbReference type="Proteomes" id="UP001651158">
    <property type="component" value="Unassembled WGS sequence"/>
</dbReference>
<dbReference type="CDD" id="cd08056">
    <property type="entry name" value="MPN_PRP8"/>
    <property type="match status" value="1"/>
</dbReference>
<feature type="compositionally biased region" description="Basic residues" evidence="7">
    <location>
        <begin position="2347"/>
        <end position="2357"/>
    </location>
</feature>
<dbReference type="Pfam" id="PF08084">
    <property type="entry name" value="PROCT"/>
    <property type="match status" value="1"/>
</dbReference>
<dbReference type="PANTHER" id="PTHR11140:SF0">
    <property type="entry name" value="PRE-MRNA-PROCESSING-SPLICING FACTOR 8"/>
    <property type="match status" value="1"/>
</dbReference>
<dbReference type="SUPFAM" id="SSF53098">
    <property type="entry name" value="Ribonuclease H-like"/>
    <property type="match status" value="2"/>
</dbReference>
<keyword evidence="2" id="KW-0507">mRNA processing</keyword>
<evidence type="ECO:0000256" key="4">
    <source>
        <dbReference type="ARBA" id="ARBA00022884"/>
    </source>
</evidence>
<dbReference type="Gene3D" id="3.90.1570.40">
    <property type="match status" value="1"/>
</dbReference>
<keyword evidence="6" id="KW-0539">Nucleus</keyword>
<gene>
    <name evidence="9" type="ORF">TcWFU_010240</name>
</gene>
<dbReference type="InterPro" id="IPR021983">
    <property type="entry name" value="PRP8_domainIV"/>
</dbReference>
<dbReference type="EMBL" id="JAKROA010000003">
    <property type="protein sequence ID" value="KAL5109574.1"/>
    <property type="molecule type" value="Genomic_DNA"/>
</dbReference>
<name>A0ABR4QID1_9CEST</name>
<keyword evidence="3" id="KW-0747">Spliceosome</keyword>
<accession>A0ABR4QID1</accession>
<dbReference type="CDD" id="cd13838">
    <property type="entry name" value="RNase_H_like_Prp8_IV"/>
    <property type="match status" value="1"/>
</dbReference>
<evidence type="ECO:0000259" key="8">
    <source>
        <dbReference type="PROSITE" id="PS50249"/>
    </source>
</evidence>
<dbReference type="Pfam" id="PF10598">
    <property type="entry name" value="RRM_4"/>
    <property type="match status" value="1"/>
</dbReference>
<keyword evidence="10" id="KW-1185">Reference proteome</keyword>
<dbReference type="InterPro" id="IPR043173">
    <property type="entry name" value="Prp8_domainIV_fingers"/>
</dbReference>
<evidence type="ECO:0000256" key="5">
    <source>
        <dbReference type="ARBA" id="ARBA00023187"/>
    </source>
</evidence>
<evidence type="ECO:0000256" key="3">
    <source>
        <dbReference type="ARBA" id="ARBA00022728"/>
    </source>
</evidence>
<dbReference type="Pfam" id="PF12134">
    <property type="entry name" value="PRP8_domainIV"/>
    <property type="match status" value="1"/>
</dbReference>
<dbReference type="Pfam" id="PF10596">
    <property type="entry name" value="U6-snRNA_bdg"/>
    <property type="match status" value="1"/>
</dbReference>
<comment type="caution">
    <text evidence="9">The sequence shown here is derived from an EMBL/GenBank/DDBJ whole genome shotgun (WGS) entry which is preliminary data.</text>
</comment>
<dbReference type="InterPro" id="IPR043172">
    <property type="entry name" value="Prp8_domainIV_palm"/>
</dbReference>
<keyword evidence="5" id="KW-0508">mRNA splicing</keyword>
<dbReference type="Pfam" id="PF08082">
    <property type="entry name" value="PRO8NT"/>
    <property type="match status" value="1"/>
</dbReference>
<dbReference type="InterPro" id="IPR012592">
    <property type="entry name" value="PROCN"/>
</dbReference>
<dbReference type="PROSITE" id="PS50249">
    <property type="entry name" value="MPN"/>
    <property type="match status" value="1"/>
</dbReference>
<dbReference type="InterPro" id="IPR037518">
    <property type="entry name" value="MPN"/>
</dbReference>
<comment type="subcellular location">
    <subcellularLocation>
        <location evidence="1">Nucleus</location>
    </subcellularLocation>
</comment>
<dbReference type="InterPro" id="IPR019580">
    <property type="entry name" value="Prp8_U6-snRNA-bd"/>
</dbReference>
<dbReference type="InterPro" id="IPR012337">
    <property type="entry name" value="RNaseH-like_sf"/>
</dbReference>
<dbReference type="InterPro" id="IPR042516">
    <property type="entry name" value="Prp8_U5-snRNA-bd_sf"/>
</dbReference>
<dbReference type="InterPro" id="IPR019582">
    <property type="entry name" value="RRM_spliceosomal_PrP8"/>
</dbReference>
<evidence type="ECO:0000313" key="9">
    <source>
        <dbReference type="EMBL" id="KAL5109574.1"/>
    </source>
</evidence>
<sequence length="2390" mass="278906">MLPANKAREWQQLQSKKYADKRKFGFVEAQKEDMPPEHIRKIVRDHGDMTNRKFRHDKRVYLGALKYMPHAILKLLENMPMPWEQIRDVLYHITGAITFVNEIPWVVEPIYVAQWSSMWIMMRREKRDRRHFKRMRFPPFDDEEPPLDYADNILDVEPLEPIQMDLDPEEDGAIAEWFYDRNPLAETPHVNGLTYRHWNLPLPIMSNLYRLANCLLTDLVDDNYFYLFDLKSFFTAKALNVALPGGPKFEPLVKDKNLDDEDWNEFNDINKIIIRQPIRTEYRIAFPYLYNSYPFQVHLSWYHTPNVLFIKTEDPDLPAFYFDPLINPISQRHTVKVPEAHIASFDEDDGEFSLPEHYRPFMADTPLYTDNTANGIGLLWAPRPFNLRSGCTRRALDVPLVQTWYREHCPSGMPVKLLKYFVLNALHHRKPKPQRKRYLFRSFKATKFFQATTLDWVEVGLQVCRQGYNMLNLLIHRKNLNYLHLDYNFNLKPVKTLTTKERKKSRFGNAFHLCREILRLTKLVVDSHVQYRLGNVDAYQLADGLQYIFSHVGQLTGMYRYKYKLMRQIRMCKDLKHLIYYRFNTGPVGKGPGVGMWAPAWRVWLFFMRGITPLLERWLGNLLSRQFEGRHSKGVAKTVTKQRVESHYDLELRAAVMHDIIDMMPEGIKQNKARTILQHLSEAWRCWKANIPWKVPNMPIPIENMILRYVKAKADWWTNTAHYNRERIRRGATVDKTVCKKNLGRLTRLYLKAEQERQHNYLKDGPYVTPEEAVAIYTTTVHWLESRRFSPIPFPPVSYKHDTKLLILALERLRESYSVKNRLNQSQREELGLIEQAYDSPHEALSRIKRHLLTQRAFKEVGIEFMDLYSHLVPVYDVEPLEKITDAYLDQYLWYEADKRRLFPPWIKPADSEPPPLLVYKWCQGINNLKDVWETSEGECNVLLETRFEKVYEKVDLTLLNRLLRLIVDHNIADYMTAKNNVVINYKDMNHINSYGIIRGLQFASFIMQYYGLVLDLLVVGLERSSEMAGSPQMPNDFLQYQDTATEVAHPIRLYTRYVDRFWMFLRFSAEEARDLIQRYLTEHPDPNNENIVGYNNKKCWPRDSRMRLMKHDVNLGRAVFWDIKNRLPRSVTTIDWESSFVSVYSKDNPNLLFAMCGFECRIRPACRAPSQASDVNLPGGVWHLQNEVTKERTAQCFLRVDDESMQRFHNRVRQILMASGSTTFTKIVNKWNTALIGLMTYFREAASSTVPLLDLLVKCENKIQTRIKIGLNSKMPARFPPVVFYTPKELGGLGMLSMGHVLIPQSDLRWSKQTDVGITHFRSGMSHDEDQVIPTLFSYIQTWETEFRDSQSVWAEYALKRQEANAQNRRLTLEDLEDSWDRGIPRINTLFQKDRHTLAYDKGWRVRTEFKQYQVLKQNPFWWTHQRHDGKLWNLNNYRTDMIQALGGVEGILEHTLFKGTYFPTWEGLFWEKASGFEESMKYKKLTNAQRSGLNQIPNRRFTLWWSPTINRANVYVGFQVQLDLTGIFMHGKIPTLKISLIQIFRAHLWQKIHESVVMDLCQVFDQELDALEIETVQKETIHPRKSYKMNSSCADILLFASYKWPVSRPSLLADSKDVMDGTTTQKYWIDVQLRWGDYDSHDVERYCRAKFLDYTTDTMSIYPSPTGVMIAIDLAYNLHSAYGNWFPGCKPLIQQAMLKIMKANPALYVLRERIRKALQLYSSEPTEPYLSSQNYNELFSNQTIWFVDDTNVYRVTIHKTFEGNLTTKPINGAIFIFNPRTGQLFLKIIHTSVWAGQKRLGQLAKWKTAEEVAALIRSLPVEEQPKQIIVTRKGMLDPLEVHLLDFPNIVIKGSELQLPFQACLKVEKFGDLILKATEPQMVLFNLYDDWLKSISSYTAFSRLILILRALHVNNDKAKVTLKPDKTTITEPHHIWPTLTPEEWIKVEYQLKDLILADYGKKNNVNVASLTQSEIRDIILGMEISAPSQQRQQIAEIEKAAKDQAQLTATTTKTVNKHGEEIISTTTSNYEKQHFSSKTEWRVRAISATNLYLRTNNIYVSSDDIKENGYTYILPKNVLKKFITISDLRAQICGYLYGISPPDNNQIKEIRCIVMPPQWGTHQTVHVPEGLPQDEYLREMEPLGWIHTQPNELPQLSPQDVTTHAKLFAEHDGERTIVITCSFTPGSVSLCAYKLTPGGYEWGRQNTDKGNNPKGYLPSHYERVQMLLSDRFLGFFMVPAQGSWNYNFMGVRHNPNMKYELQPLKPKKFYHRIHRPSHFLDFTNVEESESFAADPFIADKWHMKMEEVLLTAGSTGLSVQLRHDGSCSDRGEMTNTADAASANPLKRSRPTTHARRVGPALQYRRPFSPSQQAQTATRHGTVLSVLCLA</sequence>
<dbReference type="InterPro" id="IPR027652">
    <property type="entry name" value="PRP8"/>
</dbReference>
<dbReference type="Pfam" id="PF10597">
    <property type="entry name" value="U5_2-snRNA_bdg"/>
    <property type="match status" value="1"/>
</dbReference>
<evidence type="ECO:0000256" key="1">
    <source>
        <dbReference type="ARBA" id="ARBA00004123"/>
    </source>
</evidence>
<feature type="region of interest" description="Disordered" evidence="7">
    <location>
        <begin position="2328"/>
        <end position="2360"/>
    </location>
</feature>
<dbReference type="InterPro" id="IPR012591">
    <property type="entry name" value="PRO8NT"/>
</dbReference>
<proteinExistence type="predicted"/>
<dbReference type="Gene3D" id="1.20.80.40">
    <property type="match status" value="1"/>
</dbReference>
<dbReference type="InterPro" id="IPR012984">
    <property type="entry name" value="PROCT"/>
</dbReference>
<dbReference type="Gene3D" id="3.40.140.10">
    <property type="entry name" value="Cytidine Deaminase, domain 2"/>
    <property type="match status" value="1"/>
</dbReference>
<dbReference type="Pfam" id="PF08083">
    <property type="entry name" value="PROCN"/>
    <property type="match status" value="1"/>
</dbReference>
<evidence type="ECO:0000256" key="2">
    <source>
        <dbReference type="ARBA" id="ARBA00022664"/>
    </source>
</evidence>
<dbReference type="Gene3D" id="3.30.420.230">
    <property type="match status" value="1"/>
</dbReference>